<protein>
    <recommendedName>
        <fullName evidence="3">Carboxymuconolactone decarboxylase family protein</fullName>
    </recommendedName>
</protein>
<evidence type="ECO:0000313" key="2">
    <source>
        <dbReference type="Proteomes" id="UP000774570"/>
    </source>
</evidence>
<accession>A0ABS7FUS5</accession>
<dbReference type="InterPro" id="IPR029032">
    <property type="entry name" value="AhpD-like"/>
</dbReference>
<dbReference type="RefSeq" id="WP_220167270.1">
    <property type="nucleotide sequence ID" value="NZ_JAIBOA010000009.1"/>
</dbReference>
<proteinExistence type="predicted"/>
<gene>
    <name evidence="1" type="ORF">K1Y72_16785</name>
</gene>
<dbReference type="PANTHER" id="PTHR35446:SF3">
    <property type="entry name" value="CMD DOMAIN-CONTAINING PROTEIN"/>
    <property type="match status" value="1"/>
</dbReference>
<dbReference type="EMBL" id="JAIBOA010000009">
    <property type="protein sequence ID" value="MBW8484046.1"/>
    <property type="molecule type" value="Genomic_DNA"/>
</dbReference>
<dbReference type="PANTHER" id="PTHR35446">
    <property type="entry name" value="SI:CH211-175M2.5"/>
    <property type="match status" value="1"/>
</dbReference>
<evidence type="ECO:0000313" key="1">
    <source>
        <dbReference type="EMBL" id="MBW8484046.1"/>
    </source>
</evidence>
<keyword evidence="2" id="KW-1185">Reference proteome</keyword>
<evidence type="ECO:0008006" key="3">
    <source>
        <dbReference type="Google" id="ProtNLM"/>
    </source>
</evidence>
<dbReference type="Gene3D" id="1.20.1290.10">
    <property type="entry name" value="AhpD-like"/>
    <property type="match status" value="1"/>
</dbReference>
<reference evidence="1 2" key="1">
    <citation type="submission" date="2021-07" db="EMBL/GenBank/DDBJ databases">
        <title>Actinomadura sp. PM05-2 isolated from lichen.</title>
        <authorList>
            <person name="Somphong A."/>
            <person name="Phongsopitanun W."/>
            <person name="Tanasupawat S."/>
            <person name="Peongsungnone V."/>
        </authorList>
    </citation>
    <scope>NUCLEOTIDE SEQUENCE [LARGE SCALE GENOMIC DNA]</scope>
    <source>
        <strain evidence="1 2">PM05-2</strain>
    </source>
</reference>
<name>A0ABS7FUS5_9ACTN</name>
<comment type="caution">
    <text evidence="1">The sequence shown here is derived from an EMBL/GenBank/DDBJ whole genome shotgun (WGS) entry which is preliminary data.</text>
</comment>
<organism evidence="1 2">
    <name type="scientific">Actinomadura parmotrematis</name>
    <dbReference type="NCBI Taxonomy" id="2864039"/>
    <lineage>
        <taxon>Bacteria</taxon>
        <taxon>Bacillati</taxon>
        <taxon>Actinomycetota</taxon>
        <taxon>Actinomycetes</taxon>
        <taxon>Streptosporangiales</taxon>
        <taxon>Thermomonosporaceae</taxon>
        <taxon>Actinomadura</taxon>
    </lineage>
</organism>
<dbReference type="SUPFAM" id="SSF69118">
    <property type="entry name" value="AhpD-like"/>
    <property type="match status" value="1"/>
</dbReference>
<dbReference type="Proteomes" id="UP000774570">
    <property type="component" value="Unassembled WGS sequence"/>
</dbReference>
<sequence>MSFIRHTVESAPEASRRAMRNVERAQGHLPAAVALLAESPATLNGFFQASALFEGGALEPLARETVIMTVVVRNECHLCVALHTAKLGALGAAPALVEALRAGGPLDDPRLEAVRTFTLEVIATRGAVPAEAMDAFLGTGRTRREALEIVLGIGAYTISTFANRMVDAPLDEALRPHAWHPPLSTAGAPDPRLPG</sequence>